<protein>
    <recommendedName>
        <fullName evidence="4">Transmembrane protein</fullName>
    </recommendedName>
</protein>
<dbReference type="VEuPathDB" id="MicrosporidiaDB:EDEG_01445"/>
<dbReference type="EMBL" id="AFBI03000020">
    <property type="protein sequence ID" value="EJW04289.1"/>
    <property type="molecule type" value="Genomic_DNA"/>
</dbReference>
<organism evidence="2 3">
    <name type="scientific">Edhazardia aedis (strain USNM 41457)</name>
    <name type="common">Microsporidian parasite</name>
    <dbReference type="NCBI Taxonomy" id="1003232"/>
    <lineage>
        <taxon>Eukaryota</taxon>
        <taxon>Fungi</taxon>
        <taxon>Fungi incertae sedis</taxon>
        <taxon>Microsporidia</taxon>
        <taxon>Edhazardia</taxon>
    </lineage>
</organism>
<dbReference type="HOGENOM" id="CLU_2236537_0_0_1"/>
<feature type="transmembrane region" description="Helical" evidence="1">
    <location>
        <begin position="79"/>
        <end position="96"/>
    </location>
</feature>
<reference evidence="2 3" key="1">
    <citation type="submission" date="2011-08" db="EMBL/GenBank/DDBJ databases">
        <authorList>
            <person name="Liu Z.J."/>
            <person name="Shi F.L."/>
            <person name="Lu J.Q."/>
            <person name="Li M."/>
            <person name="Wang Z.L."/>
        </authorList>
    </citation>
    <scope>NUCLEOTIDE SEQUENCE [LARGE SCALE GENOMIC DNA]</scope>
    <source>
        <strain evidence="2 3">USNM 41457</strain>
    </source>
</reference>
<keyword evidence="1" id="KW-0812">Transmembrane</keyword>
<evidence type="ECO:0000256" key="1">
    <source>
        <dbReference type="SAM" id="Phobius"/>
    </source>
</evidence>
<dbReference type="AlphaFoldDB" id="J9D9V3"/>
<name>J9D9V3_EDHAE</name>
<dbReference type="InParanoid" id="J9D9V3"/>
<evidence type="ECO:0008006" key="4">
    <source>
        <dbReference type="Google" id="ProtNLM"/>
    </source>
</evidence>
<feature type="transmembrane region" description="Helical" evidence="1">
    <location>
        <begin position="53"/>
        <end position="73"/>
    </location>
</feature>
<accession>J9D9V3</accession>
<gene>
    <name evidence="2" type="ORF">EDEG_01445</name>
</gene>
<evidence type="ECO:0000313" key="3">
    <source>
        <dbReference type="Proteomes" id="UP000003163"/>
    </source>
</evidence>
<sequence length="105" mass="12828">MYKFTSNIKKMFRYSECFIAVTFLDHQYIGMYINLQPNITVLRFSKIQIFGKIMHYYILNYFALLKKFLSYLYAQNQKIFKYILLINAIIFIRSSPLKNYKIFIF</sequence>
<reference evidence="3" key="2">
    <citation type="submission" date="2015-07" db="EMBL/GenBank/DDBJ databases">
        <title>Contrasting host-pathogen interactions and genome evolution in two generalist and specialist microsporidian pathogens of mosquitoes.</title>
        <authorList>
            <consortium name="The Broad Institute Genomics Platform"/>
            <consortium name="The Broad Institute Genome Sequencing Center for Infectious Disease"/>
            <person name="Cuomo C.A."/>
            <person name="Sanscrainte N.D."/>
            <person name="Goldberg J.M."/>
            <person name="Heiman D."/>
            <person name="Young S."/>
            <person name="Zeng Q."/>
            <person name="Becnel J.J."/>
            <person name="Birren B.W."/>
        </authorList>
    </citation>
    <scope>NUCLEOTIDE SEQUENCE [LARGE SCALE GENOMIC DNA]</scope>
    <source>
        <strain evidence="3">USNM 41457</strain>
    </source>
</reference>
<comment type="caution">
    <text evidence="2">The sequence shown here is derived from an EMBL/GenBank/DDBJ whole genome shotgun (WGS) entry which is preliminary data.</text>
</comment>
<proteinExistence type="predicted"/>
<keyword evidence="3" id="KW-1185">Reference proteome</keyword>
<evidence type="ECO:0000313" key="2">
    <source>
        <dbReference type="EMBL" id="EJW04289.1"/>
    </source>
</evidence>
<keyword evidence="1" id="KW-1133">Transmembrane helix</keyword>
<dbReference type="Proteomes" id="UP000003163">
    <property type="component" value="Unassembled WGS sequence"/>
</dbReference>
<keyword evidence="1" id="KW-0472">Membrane</keyword>